<evidence type="ECO:0000313" key="10">
    <source>
        <dbReference type="EMBL" id="SKD06708.1"/>
    </source>
</evidence>
<keyword evidence="4 7" id="KW-0812">Transmembrane</keyword>
<evidence type="ECO:0000256" key="4">
    <source>
        <dbReference type="ARBA" id="ARBA00022692"/>
    </source>
</evidence>
<dbReference type="SUPFAM" id="SSF50182">
    <property type="entry name" value="Sm-like ribonucleoproteins"/>
    <property type="match status" value="1"/>
</dbReference>
<dbReference type="STRING" id="393003.SAMN05660461_3526"/>
<evidence type="ECO:0000256" key="1">
    <source>
        <dbReference type="ARBA" id="ARBA00004651"/>
    </source>
</evidence>
<dbReference type="InterPro" id="IPR010920">
    <property type="entry name" value="LSM_dom_sf"/>
</dbReference>
<dbReference type="Proteomes" id="UP000190166">
    <property type="component" value="Unassembled WGS sequence"/>
</dbReference>
<feature type="transmembrane region" description="Helical" evidence="7">
    <location>
        <begin position="528"/>
        <end position="548"/>
    </location>
</feature>
<dbReference type="Gene3D" id="1.10.287.1260">
    <property type="match status" value="1"/>
</dbReference>
<evidence type="ECO:0000313" key="11">
    <source>
        <dbReference type="Proteomes" id="UP000190166"/>
    </source>
</evidence>
<dbReference type="SUPFAM" id="SSF82689">
    <property type="entry name" value="Mechanosensitive channel protein MscS (YggB), C-terminal domain"/>
    <property type="match status" value="1"/>
</dbReference>
<feature type="transmembrane region" description="Helical" evidence="7">
    <location>
        <begin position="384"/>
        <end position="402"/>
    </location>
</feature>
<feature type="transmembrane region" description="Helical" evidence="7">
    <location>
        <begin position="570"/>
        <end position="596"/>
    </location>
</feature>
<dbReference type="AlphaFoldDB" id="A0A1T5P2Y7"/>
<dbReference type="Gene3D" id="3.30.70.100">
    <property type="match status" value="1"/>
</dbReference>
<keyword evidence="3" id="KW-1003">Cell membrane</keyword>
<feature type="domain" description="Mechanosensitive ion channel MscS C-terminal" evidence="9">
    <location>
        <begin position="732"/>
        <end position="815"/>
    </location>
</feature>
<dbReference type="Pfam" id="PF00924">
    <property type="entry name" value="MS_channel_2nd"/>
    <property type="match status" value="1"/>
</dbReference>
<dbReference type="InterPro" id="IPR011014">
    <property type="entry name" value="MscS_channel_TM-2"/>
</dbReference>
<accession>A0A1T5P2Y7</accession>
<keyword evidence="5 7" id="KW-1133">Transmembrane helix</keyword>
<dbReference type="PANTHER" id="PTHR30347">
    <property type="entry name" value="POTASSIUM CHANNEL RELATED"/>
    <property type="match status" value="1"/>
</dbReference>
<comment type="subcellular location">
    <subcellularLocation>
        <location evidence="1">Cell membrane</location>
        <topology evidence="1">Multi-pass membrane protein</topology>
    </subcellularLocation>
</comment>
<evidence type="ECO:0000256" key="7">
    <source>
        <dbReference type="SAM" id="Phobius"/>
    </source>
</evidence>
<name>A0A1T5P2Y7_9BACT</name>
<reference evidence="10 11" key="1">
    <citation type="submission" date="2017-02" db="EMBL/GenBank/DDBJ databases">
        <authorList>
            <person name="Peterson S.W."/>
        </authorList>
    </citation>
    <scope>NUCLEOTIDE SEQUENCE [LARGE SCALE GENOMIC DNA]</scope>
    <source>
        <strain evidence="10 11">DSM 18108</strain>
    </source>
</reference>
<evidence type="ECO:0000259" key="9">
    <source>
        <dbReference type="Pfam" id="PF21082"/>
    </source>
</evidence>
<organism evidence="10 11">
    <name type="scientific">Chitinophaga ginsengisegetis</name>
    <dbReference type="NCBI Taxonomy" id="393003"/>
    <lineage>
        <taxon>Bacteria</taxon>
        <taxon>Pseudomonadati</taxon>
        <taxon>Bacteroidota</taxon>
        <taxon>Chitinophagia</taxon>
        <taxon>Chitinophagales</taxon>
        <taxon>Chitinophagaceae</taxon>
        <taxon>Chitinophaga</taxon>
    </lineage>
</organism>
<dbReference type="SUPFAM" id="SSF82861">
    <property type="entry name" value="Mechanosensitive channel protein MscS (YggB), transmembrane region"/>
    <property type="match status" value="1"/>
</dbReference>
<feature type="domain" description="Mechanosensitive ion channel MscS" evidence="8">
    <location>
        <begin position="658"/>
        <end position="725"/>
    </location>
</feature>
<keyword evidence="11" id="KW-1185">Reference proteome</keyword>
<feature type="transmembrane region" description="Helical" evidence="7">
    <location>
        <begin position="616"/>
        <end position="635"/>
    </location>
</feature>
<keyword evidence="6 7" id="KW-0472">Membrane</keyword>
<comment type="similarity">
    <text evidence="2">Belongs to the MscS (TC 1.A.23) family.</text>
</comment>
<feature type="transmembrane region" description="Helical" evidence="7">
    <location>
        <begin position="359"/>
        <end position="377"/>
    </location>
</feature>
<dbReference type="GO" id="GO:0008381">
    <property type="term" value="F:mechanosensitive monoatomic ion channel activity"/>
    <property type="evidence" value="ECO:0007669"/>
    <property type="project" value="UniProtKB-ARBA"/>
</dbReference>
<evidence type="ECO:0000256" key="5">
    <source>
        <dbReference type="ARBA" id="ARBA00022989"/>
    </source>
</evidence>
<proteinExistence type="inferred from homology"/>
<dbReference type="InterPro" id="IPR052702">
    <property type="entry name" value="MscS-like_channel"/>
</dbReference>
<feature type="transmembrane region" description="Helical" evidence="7">
    <location>
        <begin position="473"/>
        <end position="492"/>
    </location>
</feature>
<dbReference type="InterPro" id="IPR049278">
    <property type="entry name" value="MS_channel_C"/>
</dbReference>
<feature type="transmembrane region" description="Helical" evidence="7">
    <location>
        <begin position="641"/>
        <end position="660"/>
    </location>
</feature>
<evidence type="ECO:0000256" key="2">
    <source>
        <dbReference type="ARBA" id="ARBA00008017"/>
    </source>
</evidence>
<feature type="transmembrane region" description="Helical" evidence="7">
    <location>
        <begin position="448"/>
        <end position="467"/>
    </location>
</feature>
<evidence type="ECO:0000256" key="3">
    <source>
        <dbReference type="ARBA" id="ARBA00022475"/>
    </source>
</evidence>
<feature type="transmembrane region" description="Helical" evidence="7">
    <location>
        <begin position="282"/>
        <end position="309"/>
    </location>
</feature>
<evidence type="ECO:0000259" key="8">
    <source>
        <dbReference type="Pfam" id="PF00924"/>
    </source>
</evidence>
<dbReference type="RefSeq" id="WP_079470789.1">
    <property type="nucleotide sequence ID" value="NZ_FUZZ01000002.1"/>
</dbReference>
<gene>
    <name evidence="10" type="ORF">SAMN05660461_3526</name>
</gene>
<sequence>MFTRIQLNYRYFLQLLILTVVITGSYNATAQRSKRKPKSDTIHMVAVDSATISKNIQALSKDTSRVKKSDTSVSILINRIESYTLTLNDLMSSLRRGFDTSRISDGLPLTDTSLALIKYNIASLGRTPNINDIYTNKVMLEQLQRKLTSWQTALFSYYDKLININDTIHTIRGDTAMRNIPSEDELYGFYIGQVTNLILKFRSVDSANKASLIKIGLLQNRVANRYIEVSNLYEDMDYRLKQFASNMFVRDYRYLWKPHRDSINPLEFFPVLKNSLHKSTKVLAIFFSIQWPIFFVWLLLAVLFSWWVYNNIRRIRHNHNEQEGETILQHARYLYRYPVACTVVLIASLSSVLSVRYPILFTEITWGLDVIALTIIFRTHLPKTLFKSWLLLIGLLFVYSLNNLLIEITYAEQWGLLIGAILSLLLGNRLLKESSLTTFAQPKFTRPVLMLFMLTSAFSLIMVILARVGTAKIMGSTAVVSAVMALSLFILVKILMESVYLQVEANKDSSTFISFMDYQEVQKKLKTFLTILAFVGWLAIISRCVYLYDTIYDVIVDFLSSRHKLGNSDFTFSSIIIFILVIWVATVASQLIAYMFGNTGQSANPNKKTKFGSALLLLRLAVLAGGVLLAFAASGIPMDKITIIIGALGVGIGFGLQNVVNNLVSGIILAFEKPIEIGDVIELGPRSGVVKEIGIRSSKISAYDGSEVIVPNGDLISQQLINWTRANRNKRITFALGVGYGSNIDQVTEIIQSAFTDRKDVLTIPAPFIQLTDFGDNAVNFKVYFWVGDLDNAGRLQNEVMSFIYTALNQAGIEIPYPQRDLHIRSVDESLLKKWDKPAPGGTL</sequence>
<dbReference type="InterPro" id="IPR006685">
    <property type="entry name" value="MscS_channel_2nd"/>
</dbReference>
<feature type="transmembrane region" description="Helical" evidence="7">
    <location>
        <begin position="408"/>
        <end position="427"/>
    </location>
</feature>
<dbReference type="Pfam" id="PF21082">
    <property type="entry name" value="MS_channel_3rd"/>
    <property type="match status" value="1"/>
</dbReference>
<dbReference type="Gene3D" id="2.30.30.60">
    <property type="match status" value="1"/>
</dbReference>
<dbReference type="InterPro" id="IPR011066">
    <property type="entry name" value="MscS_channel_C_sf"/>
</dbReference>
<dbReference type="InterPro" id="IPR023408">
    <property type="entry name" value="MscS_beta-dom_sf"/>
</dbReference>
<dbReference type="GO" id="GO:0005886">
    <property type="term" value="C:plasma membrane"/>
    <property type="evidence" value="ECO:0007669"/>
    <property type="project" value="UniProtKB-SubCell"/>
</dbReference>
<dbReference type="PANTHER" id="PTHR30347:SF1">
    <property type="entry name" value="MECHANOSENSITIVE CHANNEL MSCK"/>
    <property type="match status" value="1"/>
</dbReference>
<feature type="transmembrane region" description="Helical" evidence="7">
    <location>
        <begin position="334"/>
        <end position="353"/>
    </location>
</feature>
<protein>
    <submittedName>
        <fullName evidence="10">Mechanosensitive ion channel</fullName>
    </submittedName>
</protein>
<dbReference type="EMBL" id="FUZZ01000002">
    <property type="protein sequence ID" value="SKD06708.1"/>
    <property type="molecule type" value="Genomic_DNA"/>
</dbReference>
<evidence type="ECO:0000256" key="6">
    <source>
        <dbReference type="ARBA" id="ARBA00023136"/>
    </source>
</evidence>